<keyword evidence="1" id="KW-0812">Transmembrane</keyword>
<organism evidence="2 3">
    <name type="scientific">Aquimarina intermedia</name>
    <dbReference type="NCBI Taxonomy" id="350814"/>
    <lineage>
        <taxon>Bacteria</taxon>
        <taxon>Pseudomonadati</taxon>
        <taxon>Bacteroidota</taxon>
        <taxon>Flavobacteriia</taxon>
        <taxon>Flavobacteriales</taxon>
        <taxon>Flavobacteriaceae</taxon>
        <taxon>Aquimarina</taxon>
    </lineage>
</organism>
<keyword evidence="3" id="KW-1185">Reference proteome</keyword>
<evidence type="ECO:0000256" key="1">
    <source>
        <dbReference type="SAM" id="Phobius"/>
    </source>
</evidence>
<keyword evidence="1" id="KW-1133">Transmembrane helix</keyword>
<dbReference type="RefSeq" id="WP_148783427.1">
    <property type="nucleotide sequence ID" value="NZ_VNHU01000009.1"/>
</dbReference>
<evidence type="ECO:0000313" key="2">
    <source>
        <dbReference type="EMBL" id="TYP71538.1"/>
    </source>
</evidence>
<dbReference type="Proteomes" id="UP000324376">
    <property type="component" value="Unassembled WGS sequence"/>
</dbReference>
<sequence>MKIVIQLVLWVVIGFLGYLVFNSINGPVKFNKIKQARYAKAIENLKDIRNAELAHKTVVGKFQKDPAKLIAFVDTAKFTLTQRRDSSFIRYNKVLRIDEPKDTVVVDTLGYASVRDSLFGGTDRYKNMMEVPVEGAEAKFELNAGFINKNGLNIAVFEAKVSKDVLLHDQDRDLVLQEKEVRSADGVNGPYLSVGSMEEVNTTGNWPKTYGANDQ</sequence>
<evidence type="ECO:0000313" key="3">
    <source>
        <dbReference type="Proteomes" id="UP000324376"/>
    </source>
</evidence>
<keyword evidence="1" id="KW-0472">Membrane</keyword>
<dbReference type="EMBL" id="VNHU01000009">
    <property type="protein sequence ID" value="TYP71538.1"/>
    <property type="molecule type" value="Genomic_DNA"/>
</dbReference>
<comment type="caution">
    <text evidence="2">The sequence shown here is derived from an EMBL/GenBank/DDBJ whole genome shotgun (WGS) entry which is preliminary data.</text>
</comment>
<protein>
    <submittedName>
        <fullName evidence="2">Uncharacterized protein</fullName>
    </submittedName>
</protein>
<proteinExistence type="predicted"/>
<gene>
    <name evidence="2" type="ORF">BD809_109120</name>
</gene>
<feature type="transmembrane region" description="Helical" evidence="1">
    <location>
        <begin position="7"/>
        <end position="24"/>
    </location>
</feature>
<dbReference type="OrthoDB" id="1466422at2"/>
<reference evidence="2 3" key="1">
    <citation type="submission" date="2019-07" db="EMBL/GenBank/DDBJ databases">
        <title>Genomic Encyclopedia of Archaeal and Bacterial Type Strains, Phase II (KMG-II): from individual species to whole genera.</title>
        <authorList>
            <person name="Goeker M."/>
        </authorList>
    </citation>
    <scope>NUCLEOTIDE SEQUENCE [LARGE SCALE GENOMIC DNA]</scope>
    <source>
        <strain evidence="2 3">DSM 17527</strain>
    </source>
</reference>
<accession>A0A5S5BYW1</accession>
<dbReference type="AlphaFoldDB" id="A0A5S5BYW1"/>
<name>A0A5S5BYW1_9FLAO</name>